<dbReference type="CDD" id="cd01317">
    <property type="entry name" value="DHOase_IIa"/>
    <property type="match status" value="1"/>
</dbReference>
<protein>
    <submittedName>
        <fullName evidence="3">Dihydroorotase</fullName>
        <ecNumber evidence="3">3.5.2.3</ecNumber>
    </submittedName>
</protein>
<dbReference type="GO" id="GO:0046872">
    <property type="term" value="F:metal ion binding"/>
    <property type="evidence" value="ECO:0007669"/>
    <property type="project" value="InterPro"/>
</dbReference>
<dbReference type="InterPro" id="IPR006680">
    <property type="entry name" value="Amidohydro-rel"/>
</dbReference>
<gene>
    <name evidence="3" type="ORF">FHS79_001682</name>
</gene>
<dbReference type="Gene3D" id="3.20.20.140">
    <property type="entry name" value="Metal-dependent hydrolases"/>
    <property type="match status" value="1"/>
</dbReference>
<dbReference type="Proteomes" id="UP000538147">
    <property type="component" value="Unassembled WGS sequence"/>
</dbReference>
<dbReference type="AlphaFoldDB" id="A0A841L5H9"/>
<dbReference type="RefSeq" id="WP_184198217.1">
    <property type="nucleotide sequence ID" value="NZ_JACIIV010000010.1"/>
</dbReference>
<dbReference type="PANTHER" id="PTHR43668">
    <property type="entry name" value="ALLANTOINASE"/>
    <property type="match status" value="1"/>
</dbReference>
<dbReference type="PANTHER" id="PTHR43668:SF2">
    <property type="entry name" value="ALLANTOINASE"/>
    <property type="match status" value="1"/>
</dbReference>
<organism evidence="3 4">
    <name type="scientific">Polymorphobacter multimanifer</name>
    <dbReference type="NCBI Taxonomy" id="1070431"/>
    <lineage>
        <taxon>Bacteria</taxon>
        <taxon>Pseudomonadati</taxon>
        <taxon>Pseudomonadota</taxon>
        <taxon>Alphaproteobacteria</taxon>
        <taxon>Sphingomonadales</taxon>
        <taxon>Sphingosinicellaceae</taxon>
        <taxon>Polymorphobacter</taxon>
    </lineage>
</organism>
<proteinExistence type="predicted"/>
<evidence type="ECO:0000313" key="3">
    <source>
        <dbReference type="EMBL" id="MBB6227516.1"/>
    </source>
</evidence>
<accession>A0A841L5H9</accession>
<keyword evidence="4" id="KW-1185">Reference proteome</keyword>
<dbReference type="InterPro" id="IPR004722">
    <property type="entry name" value="DHOase"/>
</dbReference>
<dbReference type="GO" id="GO:0006145">
    <property type="term" value="P:purine nucleobase catabolic process"/>
    <property type="evidence" value="ECO:0007669"/>
    <property type="project" value="TreeGrafter"/>
</dbReference>
<sequence>MTASPKPLCLAGGRVICPATGHDGIANLMIGSRQVTGLGDAPPPSHAETIDCTGLVVAPGLVDAGVFRADARAFQMGGITRAVLMPDQTPPLDDPALVSFARGVGKPDVWVHPLVAATRGLLGEELAELGLAREAGAVGVATGRRGIASSQVMHRLMAYAASFDMVVVSHAEDPDLTREAVATEGEYATRLGLHTAPAFAETLAVARELRLAEATGVRLHLRQVTTAEALALVRAARARGVRVTAGITPAHAMMNETALAGFRSFCRLSPPLRCEEDRLAVVEAIADGTIGIIASGHDPQSQEAKRQPFADAAPGMAGAETLLALGLTMVGAGTLRLPALLAALSTVPAALFGLAGGSLAPGQPADVVVFDQNAPWRIAPDRFAGASNTPFDGLPVAGQVRRTIKGGDVLWQV</sequence>
<dbReference type="EC" id="3.5.2.3" evidence="3"/>
<dbReference type="GO" id="GO:0004038">
    <property type="term" value="F:allantoinase activity"/>
    <property type="evidence" value="ECO:0007669"/>
    <property type="project" value="TreeGrafter"/>
</dbReference>
<dbReference type="SUPFAM" id="SSF51338">
    <property type="entry name" value="Composite domain of metallo-dependent hydrolases"/>
    <property type="match status" value="1"/>
</dbReference>
<dbReference type="Pfam" id="PF01979">
    <property type="entry name" value="Amidohydro_1"/>
    <property type="match status" value="1"/>
</dbReference>
<dbReference type="InterPro" id="IPR011059">
    <property type="entry name" value="Metal-dep_hydrolase_composite"/>
</dbReference>
<reference evidence="3 4" key="1">
    <citation type="submission" date="2020-08" db="EMBL/GenBank/DDBJ databases">
        <title>Genomic Encyclopedia of Type Strains, Phase IV (KMG-IV): sequencing the most valuable type-strain genomes for metagenomic binning, comparative biology and taxonomic classification.</title>
        <authorList>
            <person name="Goeker M."/>
        </authorList>
    </citation>
    <scope>NUCLEOTIDE SEQUENCE [LARGE SCALE GENOMIC DNA]</scope>
    <source>
        <strain evidence="3 4">DSM 102189</strain>
    </source>
</reference>
<keyword evidence="3" id="KW-0378">Hydrolase</keyword>
<feature type="domain" description="Amidohydrolase-related" evidence="2">
    <location>
        <begin position="124"/>
        <end position="409"/>
    </location>
</feature>
<dbReference type="InterPro" id="IPR050138">
    <property type="entry name" value="DHOase/Allantoinase_Hydrolase"/>
</dbReference>
<keyword evidence="1" id="KW-0665">Pyrimidine biosynthesis</keyword>
<evidence type="ECO:0000259" key="2">
    <source>
        <dbReference type="Pfam" id="PF01979"/>
    </source>
</evidence>
<dbReference type="GO" id="GO:0006221">
    <property type="term" value="P:pyrimidine nucleotide biosynthetic process"/>
    <property type="evidence" value="ECO:0007669"/>
    <property type="project" value="UniProtKB-KW"/>
</dbReference>
<name>A0A841L5H9_9SPHN</name>
<dbReference type="GO" id="GO:0004151">
    <property type="term" value="F:dihydroorotase activity"/>
    <property type="evidence" value="ECO:0007669"/>
    <property type="project" value="UniProtKB-EC"/>
</dbReference>
<dbReference type="GO" id="GO:0005737">
    <property type="term" value="C:cytoplasm"/>
    <property type="evidence" value="ECO:0007669"/>
    <property type="project" value="TreeGrafter"/>
</dbReference>
<dbReference type="SUPFAM" id="SSF51556">
    <property type="entry name" value="Metallo-dependent hydrolases"/>
    <property type="match status" value="1"/>
</dbReference>
<comment type="caution">
    <text evidence="3">The sequence shown here is derived from an EMBL/GenBank/DDBJ whole genome shotgun (WGS) entry which is preliminary data.</text>
</comment>
<evidence type="ECO:0000313" key="4">
    <source>
        <dbReference type="Proteomes" id="UP000538147"/>
    </source>
</evidence>
<dbReference type="InterPro" id="IPR032466">
    <property type="entry name" value="Metal_Hydrolase"/>
</dbReference>
<evidence type="ECO:0000256" key="1">
    <source>
        <dbReference type="ARBA" id="ARBA00022975"/>
    </source>
</evidence>
<dbReference type="Gene3D" id="2.30.40.10">
    <property type="entry name" value="Urease, subunit C, domain 1"/>
    <property type="match status" value="1"/>
</dbReference>
<dbReference type="EMBL" id="JACIIV010000010">
    <property type="protein sequence ID" value="MBB6227516.1"/>
    <property type="molecule type" value="Genomic_DNA"/>
</dbReference>